<accession>A0A1Y2H248</accession>
<protein>
    <submittedName>
        <fullName evidence="1">Uncharacterized protein</fullName>
    </submittedName>
</protein>
<name>A0A1Y2H248_9FUNG</name>
<evidence type="ECO:0000313" key="1">
    <source>
        <dbReference type="EMBL" id="ORZ28061.1"/>
    </source>
</evidence>
<dbReference type="Proteomes" id="UP000193411">
    <property type="component" value="Unassembled WGS sequence"/>
</dbReference>
<reference evidence="1 2" key="1">
    <citation type="submission" date="2016-07" db="EMBL/GenBank/DDBJ databases">
        <title>Pervasive Adenine N6-methylation of Active Genes in Fungi.</title>
        <authorList>
            <consortium name="DOE Joint Genome Institute"/>
            <person name="Mondo S.J."/>
            <person name="Dannebaum R.O."/>
            <person name="Kuo R.C."/>
            <person name="Labutti K."/>
            <person name="Haridas S."/>
            <person name="Kuo A."/>
            <person name="Salamov A."/>
            <person name="Ahrendt S.R."/>
            <person name="Lipzen A."/>
            <person name="Sullivan W."/>
            <person name="Andreopoulos W.B."/>
            <person name="Clum A."/>
            <person name="Lindquist E."/>
            <person name="Daum C."/>
            <person name="Ramamoorthy G.K."/>
            <person name="Gryganskyi A."/>
            <person name="Culley D."/>
            <person name="Magnuson J.K."/>
            <person name="James T.Y."/>
            <person name="O'Malley M.A."/>
            <person name="Stajich J.E."/>
            <person name="Spatafora J.W."/>
            <person name="Visel A."/>
            <person name="Grigoriev I.V."/>
        </authorList>
    </citation>
    <scope>NUCLEOTIDE SEQUENCE [LARGE SCALE GENOMIC DNA]</scope>
    <source>
        <strain evidence="1 2">PL171</strain>
    </source>
</reference>
<dbReference type="EMBL" id="MCFL01000365">
    <property type="protein sequence ID" value="ORZ28061.1"/>
    <property type="molecule type" value="Genomic_DNA"/>
</dbReference>
<dbReference type="AlphaFoldDB" id="A0A1Y2H248"/>
<gene>
    <name evidence="1" type="ORF">BCR44DRAFT_1204134</name>
</gene>
<evidence type="ECO:0000313" key="2">
    <source>
        <dbReference type="Proteomes" id="UP000193411"/>
    </source>
</evidence>
<proteinExistence type="predicted"/>
<organism evidence="1 2">
    <name type="scientific">Catenaria anguillulae PL171</name>
    <dbReference type="NCBI Taxonomy" id="765915"/>
    <lineage>
        <taxon>Eukaryota</taxon>
        <taxon>Fungi</taxon>
        <taxon>Fungi incertae sedis</taxon>
        <taxon>Blastocladiomycota</taxon>
        <taxon>Blastocladiomycetes</taxon>
        <taxon>Blastocladiales</taxon>
        <taxon>Catenariaceae</taxon>
        <taxon>Catenaria</taxon>
    </lineage>
</organism>
<keyword evidence="2" id="KW-1185">Reference proteome</keyword>
<sequence length="209" mass="23285">MSPQAGWNASCAGSSITSNLHVWCLSPVNETSASTTRNFGCLAHVLDLCSDDVFVAFPLLGRIFNLLKKAFRSNLVKTQYCLFLAQDARQVLMPPFMNKTRWDSSYIMPHMHPITRSRRAHTMSNGLNVPAPCTMLRIALAGPTTSPPSVDPPQPGARRDVVKLVLFDTYHVPTHVVRHTWCIAVRLWSSSLHLSGQQSKIGTTRTRSW</sequence>
<comment type="caution">
    <text evidence="1">The sequence shown here is derived from an EMBL/GenBank/DDBJ whole genome shotgun (WGS) entry which is preliminary data.</text>
</comment>